<gene>
    <name evidence="2" type="ORF">H7B90_23210</name>
</gene>
<accession>A0A841U5E9</accession>
<reference evidence="2 3" key="1">
    <citation type="submission" date="2020-08" db="EMBL/GenBank/DDBJ databases">
        <title>Cohnella phylogeny.</title>
        <authorList>
            <person name="Dunlap C."/>
        </authorList>
    </citation>
    <scope>NUCLEOTIDE SEQUENCE [LARGE SCALE GENOMIC DNA]</scope>
    <source>
        <strain evidence="2 3">DSM 25239</strain>
    </source>
</reference>
<protein>
    <recommendedName>
        <fullName evidence="1">MmyB-like transcription regulator ligand binding domain-containing protein</fullName>
    </recommendedName>
</protein>
<evidence type="ECO:0000313" key="2">
    <source>
        <dbReference type="EMBL" id="MBB6694308.1"/>
    </source>
</evidence>
<feature type="domain" description="MmyB-like transcription regulator ligand binding" evidence="1">
    <location>
        <begin position="3"/>
        <end position="64"/>
    </location>
</feature>
<dbReference type="Gene3D" id="3.30.450.180">
    <property type="match status" value="1"/>
</dbReference>
<name>A0A841U5E9_9BACL</name>
<evidence type="ECO:0000259" key="1">
    <source>
        <dbReference type="Pfam" id="PF17765"/>
    </source>
</evidence>
<dbReference type="Proteomes" id="UP000553776">
    <property type="component" value="Unassembled WGS sequence"/>
</dbReference>
<sequence length="72" mass="8240">MNAEFRELWGRHDVSTNTVGIKEFLLPDAGSLKFVHSTFTISEYGDFRMTVYTPVEGTGTEKRMKKFLNGYS</sequence>
<evidence type="ECO:0000313" key="3">
    <source>
        <dbReference type="Proteomes" id="UP000553776"/>
    </source>
</evidence>
<proteinExistence type="predicted"/>
<organism evidence="2 3">
    <name type="scientific">Cohnella xylanilytica</name>
    <dbReference type="NCBI Taxonomy" id="557555"/>
    <lineage>
        <taxon>Bacteria</taxon>
        <taxon>Bacillati</taxon>
        <taxon>Bacillota</taxon>
        <taxon>Bacilli</taxon>
        <taxon>Bacillales</taxon>
        <taxon>Paenibacillaceae</taxon>
        <taxon>Cohnella</taxon>
    </lineage>
</organism>
<comment type="caution">
    <text evidence="2">The sequence shown here is derived from an EMBL/GenBank/DDBJ whole genome shotgun (WGS) entry which is preliminary data.</text>
</comment>
<dbReference type="InterPro" id="IPR041413">
    <property type="entry name" value="MLTR_LBD"/>
</dbReference>
<dbReference type="Pfam" id="PF17765">
    <property type="entry name" value="MLTR_LBD"/>
    <property type="match status" value="1"/>
</dbReference>
<keyword evidence="3" id="KW-1185">Reference proteome</keyword>
<dbReference type="AlphaFoldDB" id="A0A841U5E9"/>
<dbReference type="EMBL" id="JACJVR010000089">
    <property type="protein sequence ID" value="MBB6694308.1"/>
    <property type="molecule type" value="Genomic_DNA"/>
</dbReference>